<dbReference type="STRING" id="1631249.BQ8794_70118"/>
<dbReference type="Proteomes" id="UP000188388">
    <property type="component" value="Unassembled WGS sequence"/>
</dbReference>
<organism evidence="2 3">
    <name type="scientific">Mesorhizobium prunaredense</name>
    <dbReference type="NCBI Taxonomy" id="1631249"/>
    <lineage>
        <taxon>Bacteria</taxon>
        <taxon>Pseudomonadati</taxon>
        <taxon>Pseudomonadota</taxon>
        <taxon>Alphaproteobacteria</taxon>
        <taxon>Hyphomicrobiales</taxon>
        <taxon>Phyllobacteriaceae</taxon>
        <taxon>Mesorhizobium</taxon>
    </lineage>
</organism>
<dbReference type="InterPro" id="IPR010321">
    <property type="entry name" value="DUF922"/>
</dbReference>
<protein>
    <recommendedName>
        <fullName evidence="4">Peptidase</fullName>
    </recommendedName>
</protein>
<dbReference type="RefSeq" id="WP_244555156.1">
    <property type="nucleotide sequence ID" value="NZ_FTPD01000067.1"/>
</dbReference>
<sequence>MKTGIRMKTAVLTYLLLAILLASPAKAGWKPVEKVETYAVSGQTGPQLHASMGERGPTIGKSRVRAMAYTNFKLTWVRDYQRQGNACVLVSARPKLIITYTLPKISGPAPAVVQKSWDVFAAGLAAHEKVHGDIIVDMVRKIETATIGLSVPDDPGCKKIRTEMTSRLAELSQAQRQASRDFDRVEFAPRGNLQQLIVALLMGR</sequence>
<keyword evidence="1" id="KW-0732">Signal</keyword>
<gene>
    <name evidence="2" type="ORF">BQ8794_70118</name>
</gene>
<dbReference type="EMBL" id="FTPD01000067">
    <property type="protein sequence ID" value="SIT59188.1"/>
    <property type="molecule type" value="Genomic_DNA"/>
</dbReference>
<evidence type="ECO:0000256" key="1">
    <source>
        <dbReference type="SAM" id="SignalP"/>
    </source>
</evidence>
<dbReference type="Pfam" id="PF06037">
    <property type="entry name" value="DUF922"/>
    <property type="match status" value="1"/>
</dbReference>
<reference evidence="3" key="1">
    <citation type="submission" date="2017-01" db="EMBL/GenBank/DDBJ databases">
        <authorList>
            <person name="Brunel B."/>
        </authorList>
    </citation>
    <scope>NUCLEOTIDE SEQUENCE [LARGE SCALE GENOMIC DNA]</scope>
</reference>
<dbReference type="AlphaFoldDB" id="A0A1R3VL83"/>
<proteinExistence type="predicted"/>
<keyword evidence="3" id="KW-1185">Reference proteome</keyword>
<evidence type="ECO:0000313" key="3">
    <source>
        <dbReference type="Proteomes" id="UP000188388"/>
    </source>
</evidence>
<feature type="signal peptide" evidence="1">
    <location>
        <begin position="1"/>
        <end position="27"/>
    </location>
</feature>
<name>A0A1R3VL83_9HYPH</name>
<accession>A0A1R3VL83</accession>
<evidence type="ECO:0008006" key="4">
    <source>
        <dbReference type="Google" id="ProtNLM"/>
    </source>
</evidence>
<dbReference type="PIRSF" id="PIRSF010521">
    <property type="entry name" value="DUF922_bac"/>
    <property type="match status" value="1"/>
</dbReference>
<feature type="chain" id="PRO_5010290854" description="Peptidase" evidence="1">
    <location>
        <begin position="28"/>
        <end position="204"/>
    </location>
</feature>
<evidence type="ECO:0000313" key="2">
    <source>
        <dbReference type="EMBL" id="SIT59188.1"/>
    </source>
</evidence>